<dbReference type="InterPro" id="IPR008792">
    <property type="entry name" value="PQQD"/>
</dbReference>
<organism evidence="2">
    <name type="scientific">marine sediment metagenome</name>
    <dbReference type="NCBI Taxonomy" id="412755"/>
    <lineage>
        <taxon>unclassified sequences</taxon>
        <taxon>metagenomes</taxon>
        <taxon>ecological metagenomes</taxon>
    </lineage>
</organism>
<name>X1BGJ0_9ZZZZ</name>
<reference evidence="2" key="1">
    <citation type="journal article" date="2014" name="Front. Microbiol.">
        <title>High frequency of phylogenetically diverse reductive dehalogenase-homologous genes in deep subseafloor sedimentary metagenomes.</title>
        <authorList>
            <person name="Kawai M."/>
            <person name="Futagami T."/>
            <person name="Toyoda A."/>
            <person name="Takaki Y."/>
            <person name="Nishi S."/>
            <person name="Hori S."/>
            <person name="Arai W."/>
            <person name="Tsubouchi T."/>
            <person name="Morono Y."/>
            <person name="Uchiyama I."/>
            <person name="Ito T."/>
            <person name="Fujiyama A."/>
            <person name="Inagaki F."/>
            <person name="Takami H."/>
        </authorList>
    </citation>
    <scope>NUCLEOTIDE SEQUENCE</scope>
    <source>
        <strain evidence="2">Expedition CK06-06</strain>
    </source>
</reference>
<comment type="caution">
    <text evidence="2">The sequence shown here is derived from an EMBL/GenBank/DDBJ whole genome shotgun (WGS) entry which is preliminary data.</text>
</comment>
<dbReference type="InterPro" id="IPR041881">
    <property type="entry name" value="PqqD_sf"/>
</dbReference>
<protein>
    <recommendedName>
        <fullName evidence="3">PqqD family protein</fullName>
    </recommendedName>
</protein>
<keyword evidence="1" id="KW-0812">Transmembrane</keyword>
<dbReference type="Pfam" id="PF05402">
    <property type="entry name" value="PqqD"/>
    <property type="match status" value="1"/>
</dbReference>
<keyword evidence="1" id="KW-1133">Transmembrane helix</keyword>
<dbReference type="AlphaFoldDB" id="X1BGJ0"/>
<sequence length="109" mass="12250">SEEKLDSGEVVLTYTLTVQPFLLSLATRLGLRSEETLSRKLQLDEMGSLTWSLLDGKRAVRDLVDFVCRRYKLNRRETEVAMTGFLRDLGKRGLIGFRAPSGKAGEKST</sequence>
<keyword evidence="1" id="KW-0472">Membrane</keyword>
<feature type="non-terminal residue" evidence="2">
    <location>
        <position position="1"/>
    </location>
</feature>
<evidence type="ECO:0008006" key="3">
    <source>
        <dbReference type="Google" id="ProtNLM"/>
    </source>
</evidence>
<evidence type="ECO:0000313" key="2">
    <source>
        <dbReference type="EMBL" id="GAG94125.1"/>
    </source>
</evidence>
<feature type="transmembrane region" description="Helical" evidence="1">
    <location>
        <begin position="12"/>
        <end position="31"/>
    </location>
</feature>
<dbReference type="Gene3D" id="1.10.10.1150">
    <property type="entry name" value="Coenzyme PQQ synthesis protein D (PqqD)"/>
    <property type="match status" value="1"/>
</dbReference>
<evidence type="ECO:0000256" key="1">
    <source>
        <dbReference type="SAM" id="Phobius"/>
    </source>
</evidence>
<gene>
    <name evidence="2" type="ORF">S01H4_40792</name>
</gene>
<dbReference type="EMBL" id="BART01022255">
    <property type="protein sequence ID" value="GAG94125.1"/>
    <property type="molecule type" value="Genomic_DNA"/>
</dbReference>
<proteinExistence type="predicted"/>
<accession>X1BGJ0</accession>